<organism evidence="2 3">
    <name type="scientific">Holtiella tumoricola</name>
    <dbReference type="NCBI Taxonomy" id="3018743"/>
    <lineage>
        <taxon>Bacteria</taxon>
        <taxon>Bacillati</taxon>
        <taxon>Bacillota</taxon>
        <taxon>Clostridia</taxon>
        <taxon>Lachnospirales</taxon>
        <taxon>Cellulosilyticaceae</taxon>
        <taxon>Holtiella</taxon>
    </lineage>
</organism>
<evidence type="ECO:0000313" key="3">
    <source>
        <dbReference type="Proteomes" id="UP001169242"/>
    </source>
</evidence>
<protein>
    <submittedName>
        <fullName evidence="2">DUF1540 domain-containing protein</fullName>
    </submittedName>
</protein>
<accession>A0AA42J4U0</accession>
<dbReference type="RefSeq" id="WP_053982707.1">
    <property type="nucleotide sequence ID" value="NZ_JAQIFT010000074.1"/>
</dbReference>
<dbReference type="Pfam" id="PF07561">
    <property type="entry name" value="DUF1540"/>
    <property type="match status" value="2"/>
</dbReference>
<gene>
    <name evidence="2" type="ORF">PBV87_22360</name>
</gene>
<dbReference type="AlphaFoldDB" id="A0AA42J4U0"/>
<reference evidence="2" key="1">
    <citation type="journal article" date="2023" name="Int. J. Syst. Evol. Microbiol.">
        <title>&lt;i&gt;Holtiella tumoricola&lt;/i&gt; gen. nov. sp. nov., isolated from a human clinical sample.</title>
        <authorList>
            <person name="Allen-Vercoe E."/>
            <person name="Daigneault M.C."/>
            <person name="Vancuren S.J."/>
            <person name="Cochrane K."/>
            <person name="O'Neal L.L."/>
            <person name="Sankaranarayanan K."/>
            <person name="Lawson P.A."/>
        </authorList>
    </citation>
    <scope>NUCLEOTIDE SEQUENCE</scope>
    <source>
        <strain evidence="2">CC70A</strain>
    </source>
</reference>
<evidence type="ECO:0000259" key="1">
    <source>
        <dbReference type="Pfam" id="PF07561"/>
    </source>
</evidence>
<feature type="domain" description="DUF1540" evidence="1">
    <location>
        <begin position="5"/>
        <end position="43"/>
    </location>
</feature>
<keyword evidence="3" id="KW-1185">Reference proteome</keyword>
<feature type="domain" description="DUF1540" evidence="1">
    <location>
        <begin position="62"/>
        <end position="100"/>
    </location>
</feature>
<dbReference type="EMBL" id="JAQIFT010000074">
    <property type="protein sequence ID" value="MDA3734221.1"/>
    <property type="molecule type" value="Genomic_DNA"/>
</dbReference>
<evidence type="ECO:0000313" key="2">
    <source>
        <dbReference type="EMBL" id="MDA3734221.1"/>
    </source>
</evidence>
<proteinExistence type="predicted"/>
<comment type="caution">
    <text evidence="2">The sequence shown here is derived from an EMBL/GenBank/DDBJ whole genome shotgun (WGS) entry which is preliminary data.</text>
</comment>
<name>A0AA42J4U0_9FIRM</name>
<dbReference type="InterPro" id="IPR011437">
    <property type="entry name" value="DUF1540"/>
</dbReference>
<sequence length="103" mass="10852">MPKLNCGVENCAYNAERCCCLGNINVDGSNNTEHTEGTCCNSFTEDSGAHNCSGVPAVDSEVDCQATNCTHNDNCKCHADSIEVVGNGACRCGETECSSFCKE</sequence>
<dbReference type="Proteomes" id="UP001169242">
    <property type="component" value="Unassembled WGS sequence"/>
</dbReference>